<dbReference type="Proteomes" id="UP000076630">
    <property type="component" value="Unassembled WGS sequence"/>
</dbReference>
<evidence type="ECO:0000313" key="1">
    <source>
        <dbReference type="EMBL" id="KZE80274.1"/>
    </source>
</evidence>
<gene>
    <name evidence="1" type="ORF">AV926_10445</name>
</gene>
<reference evidence="1 2" key="1">
    <citation type="submission" date="2016-01" db="EMBL/GenBank/DDBJ databases">
        <title>Whole genome sequencing of Myroides marinus L41.</title>
        <authorList>
            <person name="Hong K.W."/>
        </authorList>
    </citation>
    <scope>NUCLEOTIDE SEQUENCE [LARGE SCALE GENOMIC DNA]</scope>
    <source>
        <strain evidence="1 2">L41</strain>
    </source>
</reference>
<accession>A0A161S5X6</accession>
<protein>
    <submittedName>
        <fullName evidence="1">Uncharacterized protein</fullName>
    </submittedName>
</protein>
<keyword evidence="2" id="KW-1185">Reference proteome</keyword>
<name>A0A161S5X6_9FLAO</name>
<comment type="caution">
    <text evidence="1">The sequence shown here is derived from an EMBL/GenBank/DDBJ whole genome shotgun (WGS) entry which is preliminary data.</text>
</comment>
<proteinExistence type="predicted"/>
<sequence>MIKQSSRVLRKTVSRSEQVLNSSAVLPKKLVYLILVFIDIQCVMFFKIEHNGILWTKVEKIGSFRKNVEVKKILL</sequence>
<organism evidence="1 2">
    <name type="scientific">Myroides marinus</name>
    <dbReference type="NCBI Taxonomy" id="703342"/>
    <lineage>
        <taxon>Bacteria</taxon>
        <taxon>Pseudomonadati</taxon>
        <taxon>Bacteroidota</taxon>
        <taxon>Flavobacteriia</taxon>
        <taxon>Flavobacteriales</taxon>
        <taxon>Flavobacteriaceae</taxon>
        <taxon>Myroides</taxon>
    </lineage>
</organism>
<dbReference type="AlphaFoldDB" id="A0A161S5X6"/>
<evidence type="ECO:0000313" key="2">
    <source>
        <dbReference type="Proteomes" id="UP000076630"/>
    </source>
</evidence>
<dbReference type="EMBL" id="LQNU01000057">
    <property type="protein sequence ID" value="KZE80274.1"/>
    <property type="molecule type" value="Genomic_DNA"/>
</dbReference>